<feature type="non-terminal residue" evidence="2">
    <location>
        <position position="1"/>
    </location>
</feature>
<evidence type="ECO:0000256" key="1">
    <source>
        <dbReference type="SAM" id="MobiDB-lite"/>
    </source>
</evidence>
<gene>
    <name evidence="2" type="ORF">LCGC14_2276900</name>
</gene>
<organism evidence="2">
    <name type="scientific">marine sediment metagenome</name>
    <dbReference type="NCBI Taxonomy" id="412755"/>
    <lineage>
        <taxon>unclassified sequences</taxon>
        <taxon>metagenomes</taxon>
        <taxon>ecological metagenomes</taxon>
    </lineage>
</organism>
<accession>A0A0F9F7V5</accession>
<sequence>EVGGKMGHVIFEPIYTKEQVDLENDLWIQAQIKIKFNRPPSLAPKTQENAEKNTGQTSIQPNEVEPKLNR</sequence>
<feature type="region of interest" description="Disordered" evidence="1">
    <location>
        <begin position="38"/>
        <end position="70"/>
    </location>
</feature>
<feature type="compositionally biased region" description="Polar residues" evidence="1">
    <location>
        <begin position="44"/>
        <end position="61"/>
    </location>
</feature>
<protein>
    <submittedName>
        <fullName evidence="2">Uncharacterized protein</fullName>
    </submittedName>
</protein>
<dbReference type="EMBL" id="LAZR01031599">
    <property type="protein sequence ID" value="KKL53290.1"/>
    <property type="molecule type" value="Genomic_DNA"/>
</dbReference>
<proteinExistence type="predicted"/>
<comment type="caution">
    <text evidence="2">The sequence shown here is derived from an EMBL/GenBank/DDBJ whole genome shotgun (WGS) entry which is preliminary data.</text>
</comment>
<name>A0A0F9F7V5_9ZZZZ</name>
<dbReference type="AlphaFoldDB" id="A0A0F9F7V5"/>
<reference evidence="2" key="1">
    <citation type="journal article" date="2015" name="Nature">
        <title>Complex archaea that bridge the gap between prokaryotes and eukaryotes.</title>
        <authorList>
            <person name="Spang A."/>
            <person name="Saw J.H."/>
            <person name="Jorgensen S.L."/>
            <person name="Zaremba-Niedzwiedzka K."/>
            <person name="Martijn J."/>
            <person name="Lind A.E."/>
            <person name="van Eijk R."/>
            <person name="Schleper C."/>
            <person name="Guy L."/>
            <person name="Ettema T.J."/>
        </authorList>
    </citation>
    <scope>NUCLEOTIDE SEQUENCE</scope>
</reference>
<evidence type="ECO:0000313" key="2">
    <source>
        <dbReference type="EMBL" id="KKL53290.1"/>
    </source>
</evidence>